<dbReference type="AlphaFoldDB" id="A0AAN8VD95"/>
<dbReference type="GO" id="GO:0098505">
    <property type="term" value="F:G-rich strand telomeric DNA binding"/>
    <property type="evidence" value="ECO:0007669"/>
    <property type="project" value="TreeGrafter"/>
</dbReference>
<proteinExistence type="predicted"/>
<dbReference type="InterPro" id="IPR057620">
    <property type="entry name" value="POT1A/B-like_OB"/>
</dbReference>
<sequence>MQIRLLEKRKLRVQGERLELEGQEKLSIEVMEEKKEEKEEEQRRSLEELLVRVVAAFPWQAEDFLSPRGTYRIRLTLEDPTARIHAFVYAEDGEKFFEGYPTTDVMGRKINKLIGITEGDDGKEIVDAPRNPPWIQCCIKSYYQDKTDCWGSRNYRIFGTTLLDA</sequence>
<name>A0AAN8VD95_9MAGN</name>
<feature type="domain" description="POT1A/B-like OB fold" evidence="2">
    <location>
        <begin position="50"/>
        <end position="148"/>
    </location>
</feature>
<evidence type="ECO:0000313" key="4">
    <source>
        <dbReference type="Proteomes" id="UP001370490"/>
    </source>
</evidence>
<keyword evidence="4" id="KW-1185">Reference proteome</keyword>
<dbReference type="GO" id="GO:0010521">
    <property type="term" value="F:telomerase inhibitor activity"/>
    <property type="evidence" value="ECO:0007669"/>
    <property type="project" value="TreeGrafter"/>
</dbReference>
<gene>
    <name evidence="3" type="ORF">RJ641_009628</name>
</gene>
<feature type="coiled-coil region" evidence="1">
    <location>
        <begin position="20"/>
        <end position="52"/>
    </location>
</feature>
<dbReference type="GO" id="GO:0032210">
    <property type="term" value="P:regulation of telomere maintenance via telomerase"/>
    <property type="evidence" value="ECO:0007669"/>
    <property type="project" value="TreeGrafter"/>
</dbReference>
<dbReference type="Proteomes" id="UP001370490">
    <property type="component" value="Unassembled WGS sequence"/>
</dbReference>
<dbReference type="InterPro" id="IPR028389">
    <property type="entry name" value="POT1"/>
</dbReference>
<keyword evidence="1" id="KW-0175">Coiled coil</keyword>
<protein>
    <recommendedName>
        <fullName evidence="2">POT1A/B-like OB fold domain-containing protein</fullName>
    </recommendedName>
</protein>
<evidence type="ECO:0000259" key="2">
    <source>
        <dbReference type="Pfam" id="PF25507"/>
    </source>
</evidence>
<accession>A0AAN8VD95</accession>
<dbReference type="PANTHER" id="PTHR14513:SF0">
    <property type="entry name" value="PROTECTION OF TELOMERES PROTEIN 1"/>
    <property type="match status" value="1"/>
</dbReference>
<dbReference type="Pfam" id="PF25507">
    <property type="entry name" value="OB_POT1A"/>
    <property type="match status" value="1"/>
</dbReference>
<dbReference type="GO" id="GO:0016233">
    <property type="term" value="P:telomere capping"/>
    <property type="evidence" value="ECO:0007669"/>
    <property type="project" value="TreeGrafter"/>
</dbReference>
<organism evidence="3 4">
    <name type="scientific">Dillenia turbinata</name>
    <dbReference type="NCBI Taxonomy" id="194707"/>
    <lineage>
        <taxon>Eukaryota</taxon>
        <taxon>Viridiplantae</taxon>
        <taxon>Streptophyta</taxon>
        <taxon>Embryophyta</taxon>
        <taxon>Tracheophyta</taxon>
        <taxon>Spermatophyta</taxon>
        <taxon>Magnoliopsida</taxon>
        <taxon>eudicotyledons</taxon>
        <taxon>Gunneridae</taxon>
        <taxon>Pentapetalae</taxon>
        <taxon>Dilleniales</taxon>
        <taxon>Dilleniaceae</taxon>
        <taxon>Dillenia</taxon>
    </lineage>
</organism>
<evidence type="ECO:0000313" key="3">
    <source>
        <dbReference type="EMBL" id="KAK6925302.1"/>
    </source>
</evidence>
<dbReference type="PANTHER" id="PTHR14513">
    <property type="entry name" value="PROTECTION OF TELOMERES 1"/>
    <property type="match status" value="1"/>
</dbReference>
<dbReference type="EMBL" id="JBAMMX010000016">
    <property type="protein sequence ID" value="KAK6925302.1"/>
    <property type="molecule type" value="Genomic_DNA"/>
</dbReference>
<comment type="caution">
    <text evidence="3">The sequence shown here is derived from an EMBL/GenBank/DDBJ whole genome shotgun (WGS) entry which is preliminary data.</text>
</comment>
<evidence type="ECO:0000256" key="1">
    <source>
        <dbReference type="SAM" id="Coils"/>
    </source>
</evidence>
<dbReference type="GO" id="GO:0000783">
    <property type="term" value="C:nuclear telomere cap complex"/>
    <property type="evidence" value="ECO:0007669"/>
    <property type="project" value="TreeGrafter"/>
</dbReference>
<reference evidence="3 4" key="1">
    <citation type="submission" date="2023-12" db="EMBL/GenBank/DDBJ databases">
        <title>A high-quality genome assembly for Dillenia turbinata (Dilleniales).</title>
        <authorList>
            <person name="Chanderbali A."/>
        </authorList>
    </citation>
    <scope>NUCLEOTIDE SEQUENCE [LARGE SCALE GENOMIC DNA]</scope>
    <source>
        <strain evidence="3">LSX21</strain>
        <tissue evidence="3">Leaf</tissue>
    </source>
</reference>